<dbReference type="GO" id="GO:0050511">
    <property type="term" value="F:undecaprenyldiphospho-muramoylpentapeptide beta-N-acetylglucosaminyltransferase activity"/>
    <property type="evidence" value="ECO:0007669"/>
    <property type="project" value="UniProtKB-UniRule"/>
</dbReference>
<feature type="binding site" evidence="10">
    <location>
        <position position="290"/>
    </location>
    <ligand>
        <name>UDP-N-acetyl-alpha-D-glucosamine</name>
        <dbReference type="ChEBI" id="CHEBI:57705"/>
    </ligand>
</feature>
<sequence>MKKFKIMFSGGGTAGHVTPNIALIEYFQKAGWNVVYVGSFSGIEKEIISNIGVRYLGIASGKLRRYFSWANFIDPVRIFWGFLQSISIVIRERPNILFSKGGFVTVPLVGAAWLLRIPVISHESDVTPGLANRLCYPFVRKLCLNFSETKNYLSGDKAVVTGTPVRDSLLEGKSERGCELLGFSGARPIVLFFGGSLGARSINKIVRQNIEQLLNRYHVVHVVGPGNLDRSLDQSGYVQREFLHEDFGDILAAANVVVARAGANSIYELLITRKPHILVPLSFKASRGDQLVNAQTFAEKGYSRVLIESAVNNVNLIELIDDVYRNRKSIVQQIERFQIIDSVGVIAGLIKAIVKER</sequence>
<dbReference type="GO" id="GO:0071555">
    <property type="term" value="P:cell wall organization"/>
    <property type="evidence" value="ECO:0007669"/>
    <property type="project" value="UniProtKB-KW"/>
</dbReference>
<keyword evidence="3 10" id="KW-0328">Glycosyltransferase</keyword>
<evidence type="ECO:0000256" key="2">
    <source>
        <dbReference type="ARBA" id="ARBA00022618"/>
    </source>
</evidence>
<comment type="function">
    <text evidence="10">Cell wall formation. Catalyzes the transfer of a GlcNAc subunit on undecaprenyl-pyrophosphoryl-MurNAc-pentapeptide (lipid intermediate I) to form undecaprenyl-pyrophosphoryl-MurNAc-(pentapeptide)GlcNAc (lipid intermediate II).</text>
</comment>
<dbReference type="HAMAP" id="MF_00033">
    <property type="entry name" value="MurG"/>
    <property type="match status" value="1"/>
</dbReference>
<dbReference type="GO" id="GO:0008360">
    <property type="term" value="P:regulation of cell shape"/>
    <property type="evidence" value="ECO:0007669"/>
    <property type="project" value="UniProtKB-KW"/>
</dbReference>
<dbReference type="GO" id="GO:0005975">
    <property type="term" value="P:carbohydrate metabolic process"/>
    <property type="evidence" value="ECO:0007669"/>
    <property type="project" value="InterPro"/>
</dbReference>
<dbReference type="PANTHER" id="PTHR21015:SF27">
    <property type="entry name" value="UDP-N-ACETYLGLUCOSAMINE--N-ACETYLMURAMYL-(PENTAPEPTIDE) PYROPHOSPHORYL-UNDECAPRENOL N-ACETYLGLUCOSAMINE TRANSFERASE"/>
    <property type="match status" value="1"/>
</dbReference>
<dbReference type="Pfam" id="PF04101">
    <property type="entry name" value="Glyco_tran_28_C"/>
    <property type="match status" value="1"/>
</dbReference>
<evidence type="ECO:0000256" key="5">
    <source>
        <dbReference type="ARBA" id="ARBA00022960"/>
    </source>
</evidence>
<dbReference type="InterPro" id="IPR007235">
    <property type="entry name" value="Glyco_trans_28_C"/>
</dbReference>
<dbReference type="GO" id="GO:0051991">
    <property type="term" value="F:UDP-N-acetyl-D-glucosamine:N-acetylmuramoyl-L-alanyl-D-glutamyl-meso-2,6-diaminopimelyl-D-alanyl-D-alanine-diphosphoundecaprenol 4-beta-N-acetylglucosaminlytransferase activity"/>
    <property type="evidence" value="ECO:0007669"/>
    <property type="project" value="RHEA"/>
</dbReference>
<comment type="caution">
    <text evidence="10">Lacks conserved residue(s) required for the propagation of feature annotation.</text>
</comment>
<dbReference type="InterPro" id="IPR004276">
    <property type="entry name" value="GlycoTrans_28_N"/>
</dbReference>
<evidence type="ECO:0000256" key="6">
    <source>
        <dbReference type="ARBA" id="ARBA00022984"/>
    </source>
</evidence>
<feature type="binding site" evidence="10">
    <location>
        <position position="166"/>
    </location>
    <ligand>
        <name>UDP-N-acetyl-alpha-D-glucosamine</name>
        <dbReference type="ChEBI" id="CHEBI:57705"/>
    </ligand>
</feature>
<evidence type="ECO:0000256" key="10">
    <source>
        <dbReference type="HAMAP-Rule" id="MF_00033"/>
    </source>
</evidence>
<keyword evidence="4 10" id="KW-0808">Transferase</keyword>
<comment type="similarity">
    <text evidence="10">Belongs to the glycosyltransferase 28 family. MurG subfamily.</text>
</comment>
<dbReference type="Proteomes" id="UP000316199">
    <property type="component" value="Unassembled WGS sequence"/>
</dbReference>
<keyword evidence="2 10" id="KW-0132">Cell division</keyword>
<keyword evidence="1 10" id="KW-1003">Cell membrane</keyword>
<comment type="subcellular location">
    <subcellularLocation>
        <location evidence="10">Cell membrane</location>
        <topology evidence="10">Peripheral membrane protein</topology>
        <orientation evidence="10">Cytoplasmic side</orientation>
    </subcellularLocation>
</comment>
<feature type="binding site" evidence="10">
    <location>
        <begin position="13"/>
        <end position="15"/>
    </location>
    <ligand>
        <name>UDP-N-acetyl-alpha-D-glucosamine</name>
        <dbReference type="ChEBI" id="CHEBI:57705"/>
    </ligand>
</feature>
<dbReference type="CDD" id="cd03785">
    <property type="entry name" value="GT28_MurG"/>
    <property type="match status" value="1"/>
</dbReference>
<accession>A0A520S198</accession>
<proteinExistence type="inferred from homology"/>
<evidence type="ECO:0000313" key="13">
    <source>
        <dbReference type="EMBL" id="RZO76237.1"/>
    </source>
</evidence>
<keyword evidence="8 10" id="KW-0131">Cell cycle</keyword>
<evidence type="ECO:0000256" key="9">
    <source>
        <dbReference type="ARBA" id="ARBA00023316"/>
    </source>
</evidence>
<dbReference type="AlphaFoldDB" id="A0A520S198"/>
<protein>
    <recommendedName>
        <fullName evidence="10">UDP-N-acetylglucosamine--N-acetylmuramyl-(pentapeptide) pyrophosphoryl-undecaprenol N-acetylglucosamine transferase</fullName>
        <ecNumber evidence="10">2.4.1.227</ecNumber>
    </recommendedName>
    <alternativeName>
        <fullName evidence="10">Undecaprenyl-PP-MurNAc-pentapeptide-UDPGlcNAc GlcNAc transferase</fullName>
    </alternativeName>
</protein>
<evidence type="ECO:0000313" key="14">
    <source>
        <dbReference type="Proteomes" id="UP000316199"/>
    </source>
</evidence>
<feature type="domain" description="Glycosyltransferase family 28 N-terminal" evidence="11">
    <location>
        <begin position="6"/>
        <end position="141"/>
    </location>
</feature>
<evidence type="ECO:0000256" key="7">
    <source>
        <dbReference type="ARBA" id="ARBA00023136"/>
    </source>
</evidence>
<comment type="pathway">
    <text evidence="10">Cell wall biogenesis; peptidoglycan biosynthesis.</text>
</comment>
<evidence type="ECO:0000256" key="1">
    <source>
        <dbReference type="ARBA" id="ARBA00022475"/>
    </source>
</evidence>
<evidence type="ECO:0000259" key="12">
    <source>
        <dbReference type="Pfam" id="PF04101"/>
    </source>
</evidence>
<feature type="domain" description="Glycosyl transferase family 28 C-terminal" evidence="12">
    <location>
        <begin position="189"/>
        <end position="332"/>
    </location>
</feature>
<evidence type="ECO:0000256" key="3">
    <source>
        <dbReference type="ARBA" id="ARBA00022676"/>
    </source>
</evidence>
<evidence type="ECO:0000256" key="4">
    <source>
        <dbReference type="ARBA" id="ARBA00022679"/>
    </source>
</evidence>
<dbReference type="GO" id="GO:0005886">
    <property type="term" value="C:plasma membrane"/>
    <property type="evidence" value="ECO:0007669"/>
    <property type="project" value="UniProtKB-SubCell"/>
</dbReference>
<keyword evidence="7 10" id="KW-0472">Membrane</keyword>
<reference evidence="13 14" key="1">
    <citation type="submission" date="2019-02" db="EMBL/GenBank/DDBJ databases">
        <title>Prokaryotic population dynamics and viral predation in marine succession experiment using metagenomics: the confinement effect.</title>
        <authorList>
            <person name="Haro-Moreno J.M."/>
            <person name="Rodriguez-Valera F."/>
            <person name="Lopez-Perez M."/>
        </authorList>
    </citation>
    <scope>NUCLEOTIDE SEQUENCE [LARGE SCALE GENOMIC DNA]</scope>
    <source>
        <strain evidence="13">MED-G157</strain>
    </source>
</reference>
<comment type="caution">
    <text evidence="13">The sequence shown here is derived from an EMBL/GenBank/DDBJ whole genome shotgun (WGS) entry which is preliminary data.</text>
</comment>
<keyword evidence="9 10" id="KW-0961">Cell wall biogenesis/degradation</keyword>
<dbReference type="PANTHER" id="PTHR21015">
    <property type="entry name" value="UDP-N-ACETYLGLUCOSAMINE--N-ACETYLMURAMYL-(PENTAPEPTIDE) PYROPHOSPHORYL-UNDECAPRENOL N-ACETYLGLUCOSAMINE TRANSFERASE 1"/>
    <property type="match status" value="1"/>
</dbReference>
<keyword evidence="6 10" id="KW-0573">Peptidoglycan synthesis</keyword>
<dbReference type="UniPathway" id="UPA00219"/>
<dbReference type="GO" id="GO:0009252">
    <property type="term" value="P:peptidoglycan biosynthetic process"/>
    <property type="evidence" value="ECO:0007669"/>
    <property type="project" value="UniProtKB-UniRule"/>
</dbReference>
<keyword evidence="5 10" id="KW-0133">Cell shape</keyword>
<dbReference type="InterPro" id="IPR006009">
    <property type="entry name" value="GlcNAc_MurG"/>
</dbReference>
<feature type="binding site" evidence="10">
    <location>
        <position position="196"/>
    </location>
    <ligand>
        <name>UDP-N-acetyl-alpha-D-glucosamine</name>
        <dbReference type="ChEBI" id="CHEBI:57705"/>
    </ligand>
</feature>
<dbReference type="SUPFAM" id="SSF53756">
    <property type="entry name" value="UDP-Glycosyltransferase/glycogen phosphorylase"/>
    <property type="match status" value="1"/>
</dbReference>
<comment type="catalytic activity">
    <reaction evidence="10">
        <text>di-trans,octa-cis-undecaprenyl diphospho-N-acetyl-alpha-D-muramoyl-L-alanyl-D-glutamyl-meso-2,6-diaminopimeloyl-D-alanyl-D-alanine + UDP-N-acetyl-alpha-D-glucosamine = di-trans,octa-cis-undecaprenyl diphospho-[N-acetyl-alpha-D-glucosaminyl-(1-&gt;4)]-N-acetyl-alpha-D-muramoyl-L-alanyl-D-glutamyl-meso-2,6-diaminopimeloyl-D-alanyl-D-alanine + UDP + H(+)</text>
        <dbReference type="Rhea" id="RHEA:31227"/>
        <dbReference type="ChEBI" id="CHEBI:15378"/>
        <dbReference type="ChEBI" id="CHEBI:57705"/>
        <dbReference type="ChEBI" id="CHEBI:58223"/>
        <dbReference type="ChEBI" id="CHEBI:61387"/>
        <dbReference type="ChEBI" id="CHEBI:61388"/>
        <dbReference type="EC" id="2.4.1.227"/>
    </reaction>
</comment>
<dbReference type="NCBIfam" id="NF009102">
    <property type="entry name" value="PRK12446.1"/>
    <property type="match status" value="1"/>
</dbReference>
<dbReference type="EC" id="2.4.1.227" evidence="10"/>
<gene>
    <name evidence="10" type="primary">murG</name>
    <name evidence="13" type="ORF">EVA68_04890</name>
</gene>
<dbReference type="GO" id="GO:0051301">
    <property type="term" value="P:cell division"/>
    <property type="evidence" value="ECO:0007669"/>
    <property type="project" value="UniProtKB-KW"/>
</dbReference>
<dbReference type="Pfam" id="PF03033">
    <property type="entry name" value="Glyco_transf_28"/>
    <property type="match status" value="1"/>
</dbReference>
<dbReference type="EMBL" id="SHAG01000015">
    <property type="protein sequence ID" value="RZO76237.1"/>
    <property type="molecule type" value="Genomic_DNA"/>
</dbReference>
<evidence type="ECO:0000259" key="11">
    <source>
        <dbReference type="Pfam" id="PF03033"/>
    </source>
</evidence>
<dbReference type="Gene3D" id="3.40.50.2000">
    <property type="entry name" value="Glycogen Phosphorylase B"/>
    <property type="match status" value="2"/>
</dbReference>
<evidence type="ECO:0000256" key="8">
    <source>
        <dbReference type="ARBA" id="ARBA00023306"/>
    </source>
</evidence>
<name>A0A520S198_9GAMM</name>
<organism evidence="13 14">
    <name type="scientific">OM182 bacterium</name>
    <dbReference type="NCBI Taxonomy" id="2510334"/>
    <lineage>
        <taxon>Bacteria</taxon>
        <taxon>Pseudomonadati</taxon>
        <taxon>Pseudomonadota</taxon>
        <taxon>Gammaproteobacteria</taxon>
        <taxon>OMG group</taxon>
        <taxon>OM182 clade</taxon>
    </lineage>
</organism>